<dbReference type="Proteomes" id="UP000012073">
    <property type="component" value="Unassembled WGS sequence"/>
</dbReference>
<accession>R7QHT3</accession>
<name>R7QHT3_CHOCR</name>
<keyword evidence="4" id="KW-1185">Reference proteome</keyword>
<feature type="region of interest" description="Disordered" evidence="1">
    <location>
        <begin position="420"/>
        <end position="452"/>
    </location>
</feature>
<dbReference type="EMBL" id="HG001897">
    <property type="protein sequence ID" value="CDF38072.1"/>
    <property type="molecule type" value="Genomic_DNA"/>
</dbReference>
<dbReference type="Gramene" id="CDF38072">
    <property type="protein sequence ID" value="CDF38072"/>
    <property type="gene ID" value="CHC_T00000499001"/>
</dbReference>
<dbReference type="RefSeq" id="XP_005717941.1">
    <property type="nucleotide sequence ID" value="XM_005717884.1"/>
</dbReference>
<dbReference type="STRING" id="2769.R7QHT3"/>
<evidence type="ECO:0000313" key="4">
    <source>
        <dbReference type="Proteomes" id="UP000012073"/>
    </source>
</evidence>
<dbReference type="OMA" id="ANIATEH"/>
<dbReference type="PhylomeDB" id="R7QHT3"/>
<dbReference type="Pfam" id="PF07727">
    <property type="entry name" value="RVT_2"/>
    <property type="match status" value="1"/>
</dbReference>
<feature type="domain" description="Reverse transcriptase Ty1/copia-type" evidence="2">
    <location>
        <begin position="3"/>
        <end position="204"/>
    </location>
</feature>
<organism evidence="3 4">
    <name type="scientific">Chondrus crispus</name>
    <name type="common">Carrageen Irish moss</name>
    <name type="synonym">Polymorpha crispa</name>
    <dbReference type="NCBI Taxonomy" id="2769"/>
    <lineage>
        <taxon>Eukaryota</taxon>
        <taxon>Rhodophyta</taxon>
        <taxon>Florideophyceae</taxon>
        <taxon>Rhodymeniophycidae</taxon>
        <taxon>Gigartinales</taxon>
        <taxon>Gigartinaceae</taxon>
        <taxon>Chondrus</taxon>
    </lineage>
</organism>
<dbReference type="CDD" id="cd09272">
    <property type="entry name" value="RNase_HI_RT_Ty1"/>
    <property type="match status" value="1"/>
</dbReference>
<reference evidence="4" key="1">
    <citation type="journal article" date="2013" name="Proc. Natl. Acad. Sci. U.S.A.">
        <title>Genome structure and metabolic features in the red seaweed Chondrus crispus shed light on evolution of the Archaeplastida.</title>
        <authorList>
            <person name="Collen J."/>
            <person name="Porcel B."/>
            <person name="Carre W."/>
            <person name="Ball S.G."/>
            <person name="Chaparro C."/>
            <person name="Tonon T."/>
            <person name="Barbeyron T."/>
            <person name="Michel G."/>
            <person name="Noel B."/>
            <person name="Valentin K."/>
            <person name="Elias M."/>
            <person name="Artiguenave F."/>
            <person name="Arun A."/>
            <person name="Aury J.M."/>
            <person name="Barbosa-Neto J.F."/>
            <person name="Bothwell J.H."/>
            <person name="Bouget F.Y."/>
            <person name="Brillet L."/>
            <person name="Cabello-Hurtado F."/>
            <person name="Capella-Gutierrez S."/>
            <person name="Charrier B."/>
            <person name="Cladiere L."/>
            <person name="Cock J.M."/>
            <person name="Coelho S.M."/>
            <person name="Colleoni C."/>
            <person name="Czjzek M."/>
            <person name="Da Silva C."/>
            <person name="Delage L."/>
            <person name="Denoeud F."/>
            <person name="Deschamps P."/>
            <person name="Dittami S.M."/>
            <person name="Gabaldon T."/>
            <person name="Gachon C.M."/>
            <person name="Groisillier A."/>
            <person name="Herve C."/>
            <person name="Jabbari K."/>
            <person name="Katinka M."/>
            <person name="Kloareg B."/>
            <person name="Kowalczyk N."/>
            <person name="Labadie K."/>
            <person name="Leblanc C."/>
            <person name="Lopez P.J."/>
            <person name="McLachlan D.H."/>
            <person name="Meslet-Cladiere L."/>
            <person name="Moustafa A."/>
            <person name="Nehr Z."/>
            <person name="Nyvall Collen P."/>
            <person name="Panaud O."/>
            <person name="Partensky F."/>
            <person name="Poulain J."/>
            <person name="Rensing S.A."/>
            <person name="Rousvoal S."/>
            <person name="Samson G."/>
            <person name="Symeonidi A."/>
            <person name="Weissenbach J."/>
            <person name="Zambounis A."/>
            <person name="Wincker P."/>
            <person name="Boyen C."/>
        </authorList>
    </citation>
    <scope>NUCLEOTIDE SEQUENCE [LARGE SCALE GENOMIC DNA]</scope>
    <source>
        <strain evidence="4">cv. Stackhouse</strain>
    </source>
</reference>
<evidence type="ECO:0000259" key="2">
    <source>
        <dbReference type="Pfam" id="PF07727"/>
    </source>
</evidence>
<evidence type="ECO:0000256" key="1">
    <source>
        <dbReference type="SAM" id="MobiDB-lite"/>
    </source>
</evidence>
<dbReference type="AlphaFoldDB" id="R7QHT3"/>
<dbReference type="PANTHER" id="PTHR11439:SF515">
    <property type="entry name" value="GAG-POL POLYPROTEIN"/>
    <property type="match status" value="1"/>
</dbReference>
<proteinExistence type="predicted"/>
<dbReference type="PANTHER" id="PTHR11439">
    <property type="entry name" value="GAG-POL-RELATED RETROTRANSPOSON"/>
    <property type="match status" value="1"/>
</dbReference>
<dbReference type="KEGG" id="ccp:CHC_T00000499001"/>
<gene>
    <name evidence="3" type="ORF">CHC_T00000499001</name>
</gene>
<evidence type="ECO:0000313" key="3">
    <source>
        <dbReference type="EMBL" id="CDF38072.1"/>
    </source>
</evidence>
<dbReference type="GeneID" id="17325658"/>
<dbReference type="OrthoDB" id="430476at2759"/>
<sequence>MKAGQHFDPNKTSTFMAEKTSVRTLLAMAAANQWPVQYMEITAAYLYESHDPKFPVYVRQHPRFDSSMKHAHRAGQLLGNLYGGRSAGHRYTSGLQKHLRLHGYLQCDSDPCLFTSVKANSRLLVTVSMDDFLVTASHQHLIDDLLATLQKKYTIKNLGFPTTYLGWQITRDAQGSIHVSQQQAIDTILQKHNMAECNPKTTPAPQKPNKATLNETAPVSPTLASHSRSILEDLSQQPTQANWHQLKWLLRYLKGTKAQTISYHASSPVCLQTYSDADYANAKSRKSLTGIFHTMGHSPIAWTSTPQDVVALSTCEAEYIAASHAAQQKIWLRRLLQDMQHPQKHPTPIFIDNESTIQIAENSAPTRRRKLIDVRHHHLQHHIQSANIATEHIPTVHNPADLFTEALGPIRFKELCQIIQPNGTRSPDPRAHPSSTSARTPQRPPGLTDRNSLHQMLKGAPVMDRKDRLSALQSVTRGT</sequence>
<dbReference type="InterPro" id="IPR013103">
    <property type="entry name" value="RVT_2"/>
</dbReference>
<protein>
    <recommendedName>
        <fullName evidence="2">Reverse transcriptase Ty1/copia-type domain-containing protein</fullName>
    </recommendedName>
</protein>